<evidence type="ECO:0000313" key="3">
    <source>
        <dbReference type="Proteomes" id="UP000011682"/>
    </source>
</evidence>
<reference evidence="2" key="1">
    <citation type="submission" date="2013-05" db="EMBL/GenBank/DDBJ databases">
        <title>Genome assembly of Cystobacter fuscus DSM 2262.</title>
        <authorList>
            <person name="Sharma G."/>
            <person name="Khatri I."/>
            <person name="Kaur C."/>
            <person name="Mayilraj S."/>
            <person name="Subramanian S."/>
        </authorList>
    </citation>
    <scope>NUCLEOTIDE SEQUENCE [LARGE SCALE GENOMIC DNA]</scope>
    <source>
        <strain evidence="2">DSM 2262</strain>
    </source>
</reference>
<dbReference type="Proteomes" id="UP000011682">
    <property type="component" value="Unassembled WGS sequence"/>
</dbReference>
<evidence type="ECO:0000256" key="1">
    <source>
        <dbReference type="SAM" id="MobiDB-lite"/>
    </source>
</evidence>
<name>S9QJ46_CYSF2</name>
<gene>
    <name evidence="2" type="ORF">D187_001092</name>
</gene>
<protein>
    <submittedName>
        <fullName evidence="2">Uncharacterized protein</fullName>
    </submittedName>
</protein>
<feature type="compositionally biased region" description="Basic and acidic residues" evidence="1">
    <location>
        <begin position="32"/>
        <end position="45"/>
    </location>
</feature>
<comment type="caution">
    <text evidence="2">The sequence shown here is derived from an EMBL/GenBank/DDBJ whole genome shotgun (WGS) entry which is preliminary data.</text>
</comment>
<evidence type="ECO:0000313" key="2">
    <source>
        <dbReference type="EMBL" id="EPX61309.1"/>
    </source>
</evidence>
<organism evidence="2 3">
    <name type="scientific">Cystobacter fuscus (strain ATCC 25194 / DSM 2262 / NBRC 100088 / M29)</name>
    <dbReference type="NCBI Taxonomy" id="1242864"/>
    <lineage>
        <taxon>Bacteria</taxon>
        <taxon>Pseudomonadati</taxon>
        <taxon>Myxococcota</taxon>
        <taxon>Myxococcia</taxon>
        <taxon>Myxococcales</taxon>
        <taxon>Cystobacterineae</taxon>
        <taxon>Archangiaceae</taxon>
        <taxon>Cystobacter</taxon>
    </lineage>
</organism>
<keyword evidence="3" id="KW-1185">Reference proteome</keyword>
<dbReference type="AlphaFoldDB" id="S9QJ46"/>
<dbReference type="EMBL" id="ANAH02000010">
    <property type="protein sequence ID" value="EPX61309.1"/>
    <property type="molecule type" value="Genomic_DNA"/>
</dbReference>
<sequence length="45" mass="4716">MGGGTGLPQTAHVARAFQGRRPPLRSGAAPCDKPETAFNDEHLSL</sequence>
<proteinExistence type="predicted"/>
<feature type="region of interest" description="Disordered" evidence="1">
    <location>
        <begin position="1"/>
        <end position="45"/>
    </location>
</feature>
<accession>S9QJ46</accession>